<evidence type="ECO:0000313" key="1">
    <source>
        <dbReference type="EMBL" id="JAH47876.1"/>
    </source>
</evidence>
<sequence>MLSNGTVQKVETYSLSVTGRELENAVPDSRIRVDNRHPRGQNEIYKNSFLV</sequence>
<dbReference type="AlphaFoldDB" id="A0A0E9T2N2"/>
<reference evidence="1" key="1">
    <citation type="submission" date="2014-11" db="EMBL/GenBank/DDBJ databases">
        <authorList>
            <person name="Amaro Gonzalez C."/>
        </authorList>
    </citation>
    <scope>NUCLEOTIDE SEQUENCE</scope>
</reference>
<name>A0A0E9T2N2_ANGAN</name>
<dbReference type="EMBL" id="GBXM01060701">
    <property type="protein sequence ID" value="JAH47876.1"/>
    <property type="molecule type" value="Transcribed_RNA"/>
</dbReference>
<organism evidence="1">
    <name type="scientific">Anguilla anguilla</name>
    <name type="common">European freshwater eel</name>
    <name type="synonym">Muraena anguilla</name>
    <dbReference type="NCBI Taxonomy" id="7936"/>
    <lineage>
        <taxon>Eukaryota</taxon>
        <taxon>Metazoa</taxon>
        <taxon>Chordata</taxon>
        <taxon>Craniata</taxon>
        <taxon>Vertebrata</taxon>
        <taxon>Euteleostomi</taxon>
        <taxon>Actinopterygii</taxon>
        <taxon>Neopterygii</taxon>
        <taxon>Teleostei</taxon>
        <taxon>Anguilliformes</taxon>
        <taxon>Anguillidae</taxon>
        <taxon>Anguilla</taxon>
    </lineage>
</organism>
<reference evidence="1" key="2">
    <citation type="journal article" date="2015" name="Fish Shellfish Immunol.">
        <title>Early steps in the European eel (Anguilla anguilla)-Vibrio vulnificus interaction in the gills: Role of the RtxA13 toxin.</title>
        <authorList>
            <person name="Callol A."/>
            <person name="Pajuelo D."/>
            <person name="Ebbesson L."/>
            <person name="Teles M."/>
            <person name="MacKenzie S."/>
            <person name="Amaro C."/>
        </authorList>
    </citation>
    <scope>NUCLEOTIDE SEQUENCE</scope>
</reference>
<accession>A0A0E9T2N2</accession>
<proteinExistence type="predicted"/>
<protein>
    <submittedName>
        <fullName evidence="1">Uncharacterized protein</fullName>
    </submittedName>
</protein>